<feature type="domain" description="tRNA pseudouridylate synthase B C-terminal" evidence="8">
    <location>
        <begin position="185"/>
        <end position="240"/>
    </location>
</feature>
<dbReference type="GO" id="GO:0031119">
    <property type="term" value="P:tRNA pseudouridine synthesis"/>
    <property type="evidence" value="ECO:0007669"/>
    <property type="project" value="UniProtKB-UniRule"/>
</dbReference>
<dbReference type="HAMAP" id="MF_01080">
    <property type="entry name" value="TruB_bact"/>
    <property type="match status" value="1"/>
</dbReference>
<accession>A0A8J4H2Y6</accession>
<evidence type="ECO:0000256" key="3">
    <source>
        <dbReference type="ARBA" id="ARBA00022694"/>
    </source>
</evidence>
<dbReference type="Gene3D" id="3.30.2350.10">
    <property type="entry name" value="Pseudouridine synthase"/>
    <property type="match status" value="1"/>
</dbReference>
<comment type="catalytic activity">
    <reaction evidence="1 5">
        <text>uridine(55) in tRNA = pseudouridine(55) in tRNA</text>
        <dbReference type="Rhea" id="RHEA:42532"/>
        <dbReference type="Rhea" id="RHEA-COMP:10101"/>
        <dbReference type="Rhea" id="RHEA-COMP:10102"/>
        <dbReference type="ChEBI" id="CHEBI:65314"/>
        <dbReference type="ChEBI" id="CHEBI:65315"/>
        <dbReference type="EC" id="5.4.99.25"/>
    </reaction>
</comment>
<dbReference type="EC" id="5.4.99.25" evidence="5"/>
<dbReference type="NCBIfam" id="TIGR00431">
    <property type="entry name" value="TruB"/>
    <property type="match status" value="1"/>
</dbReference>
<dbReference type="InterPro" id="IPR020103">
    <property type="entry name" value="PsdUridine_synth_cat_dom_sf"/>
</dbReference>
<dbReference type="CDD" id="cd02573">
    <property type="entry name" value="PseudoU_synth_EcTruB"/>
    <property type="match status" value="1"/>
</dbReference>
<dbReference type="GO" id="GO:0003723">
    <property type="term" value="F:RNA binding"/>
    <property type="evidence" value="ECO:0007669"/>
    <property type="project" value="InterPro"/>
</dbReference>
<gene>
    <name evidence="5 9" type="primary">truB</name>
    <name evidence="9" type="ORF">XYCOK13_14200</name>
</gene>
<dbReference type="FunFam" id="3.30.2350.10:FF:000011">
    <property type="entry name" value="tRNA pseudouridine synthase B"/>
    <property type="match status" value="1"/>
</dbReference>
<organism evidence="9 10">
    <name type="scientific">Xylanibacillus composti</name>
    <dbReference type="NCBI Taxonomy" id="1572762"/>
    <lineage>
        <taxon>Bacteria</taxon>
        <taxon>Bacillati</taxon>
        <taxon>Bacillota</taxon>
        <taxon>Bacilli</taxon>
        <taxon>Bacillales</taxon>
        <taxon>Paenibacillaceae</taxon>
        <taxon>Xylanibacillus</taxon>
    </lineage>
</organism>
<protein>
    <recommendedName>
        <fullName evidence="5">tRNA pseudouridine synthase B</fullName>
        <ecNumber evidence="5">5.4.99.25</ecNumber>
    </recommendedName>
    <alternativeName>
        <fullName evidence="5">tRNA pseudouridine(55) synthase</fullName>
        <shortName evidence="5">Psi55 synthase</shortName>
    </alternativeName>
    <alternativeName>
        <fullName evidence="5">tRNA pseudouridylate synthase</fullName>
    </alternativeName>
    <alternativeName>
        <fullName evidence="5">tRNA-uridine isomerase</fullName>
    </alternativeName>
</protein>
<dbReference type="SUPFAM" id="SSF55120">
    <property type="entry name" value="Pseudouridine synthase"/>
    <property type="match status" value="1"/>
</dbReference>
<evidence type="ECO:0000256" key="5">
    <source>
        <dbReference type="HAMAP-Rule" id="MF_01080"/>
    </source>
</evidence>
<evidence type="ECO:0000259" key="8">
    <source>
        <dbReference type="Pfam" id="PF16198"/>
    </source>
</evidence>
<feature type="domain" description="Pseudouridine synthase II N-terminal" evidence="6">
    <location>
        <begin position="31"/>
        <end position="184"/>
    </location>
</feature>
<evidence type="ECO:0000259" key="7">
    <source>
        <dbReference type="Pfam" id="PF09157"/>
    </source>
</evidence>
<keyword evidence="3 5" id="KW-0819">tRNA processing</keyword>
<dbReference type="GO" id="GO:1990481">
    <property type="term" value="P:mRNA pseudouridine synthesis"/>
    <property type="evidence" value="ECO:0007669"/>
    <property type="project" value="TreeGrafter"/>
</dbReference>
<evidence type="ECO:0000259" key="6">
    <source>
        <dbReference type="Pfam" id="PF01509"/>
    </source>
</evidence>
<feature type="domain" description="tRNA pseudouridine synthase II TruB subfamily 1 C-terminal" evidence="7">
    <location>
        <begin position="247"/>
        <end position="308"/>
    </location>
</feature>
<reference evidence="9" key="1">
    <citation type="submission" date="2021-04" db="EMBL/GenBank/DDBJ databases">
        <title>Draft genome sequence of Xylanibacillus composti strain K13.</title>
        <authorList>
            <person name="Uke A."/>
            <person name="Chhe C."/>
            <person name="Baramee S."/>
            <person name="Kosugi A."/>
        </authorList>
    </citation>
    <scope>NUCLEOTIDE SEQUENCE</scope>
    <source>
        <strain evidence="9">K13</strain>
    </source>
</reference>
<dbReference type="InterPro" id="IPR015240">
    <property type="entry name" value="tRNA_sdUridine_synth_fam1_C"/>
</dbReference>
<comment type="function">
    <text evidence="5">Responsible for synthesis of pseudouridine from uracil-55 in the psi GC loop of transfer RNAs.</text>
</comment>
<evidence type="ECO:0000256" key="4">
    <source>
        <dbReference type="ARBA" id="ARBA00023235"/>
    </source>
</evidence>
<dbReference type="InterPro" id="IPR036974">
    <property type="entry name" value="PUA_sf"/>
</dbReference>
<dbReference type="InterPro" id="IPR032819">
    <property type="entry name" value="TruB_C"/>
</dbReference>
<evidence type="ECO:0000313" key="9">
    <source>
        <dbReference type="EMBL" id="GIQ68596.1"/>
    </source>
</evidence>
<dbReference type="InterPro" id="IPR014780">
    <property type="entry name" value="tRNA_psdUridine_synth_TruB"/>
</dbReference>
<dbReference type="InterPro" id="IPR002501">
    <property type="entry name" value="PsdUridine_synth_N"/>
</dbReference>
<dbReference type="CDD" id="cd21152">
    <property type="entry name" value="PUA_TruB_bacterial"/>
    <property type="match status" value="1"/>
</dbReference>
<dbReference type="Proteomes" id="UP000677918">
    <property type="component" value="Unassembled WGS sequence"/>
</dbReference>
<feature type="active site" description="Nucleophile" evidence="5">
    <location>
        <position position="46"/>
    </location>
</feature>
<dbReference type="EMBL" id="BOVK01000016">
    <property type="protein sequence ID" value="GIQ68596.1"/>
    <property type="molecule type" value="Genomic_DNA"/>
</dbReference>
<keyword evidence="10" id="KW-1185">Reference proteome</keyword>
<sequence length="315" mass="35048">MTGTGGAERVGVLPIWKPAGLTSHDVVAKARRLLHMKRIGHTGTLDPQVTGVLPLCLGRTTRLVEYIQEAPKEYAATMIIGYATDTEDLEGTVVERVDEVKLTKDQALSALAGFEGVIRQIPPMYSALKVDGKRLYEWARQGVELERQAREAILYSLTLTDWRIRDDGYPELSFRVTCSKGTYIRTLCKDIGAALGYPSVMSRLVRTSTGHIGEERCVTLEQLEALVRDGREEEAILPPDYPLRHIPQLTLSADLAERALHGQKLRLPSAPESGDAEKDEILFRAYSSDGRFLGMFLWDKNGRLLKPKKIMAASD</sequence>
<keyword evidence="4 5" id="KW-0413">Isomerase</keyword>
<dbReference type="PANTHER" id="PTHR13767">
    <property type="entry name" value="TRNA-PSEUDOURIDINE SYNTHASE"/>
    <property type="match status" value="1"/>
</dbReference>
<proteinExistence type="inferred from homology"/>
<evidence type="ECO:0000313" key="10">
    <source>
        <dbReference type="Proteomes" id="UP000677918"/>
    </source>
</evidence>
<dbReference type="Pfam" id="PF16198">
    <property type="entry name" value="TruB_C_2"/>
    <property type="match status" value="1"/>
</dbReference>
<dbReference type="PANTHER" id="PTHR13767:SF2">
    <property type="entry name" value="PSEUDOURIDYLATE SYNTHASE TRUB1"/>
    <property type="match status" value="1"/>
</dbReference>
<dbReference type="Pfam" id="PF09157">
    <property type="entry name" value="TruB-C_2"/>
    <property type="match status" value="1"/>
</dbReference>
<evidence type="ECO:0000256" key="2">
    <source>
        <dbReference type="ARBA" id="ARBA00005642"/>
    </source>
</evidence>
<dbReference type="AlphaFoldDB" id="A0A8J4H2Y6"/>
<dbReference type="Pfam" id="PF01509">
    <property type="entry name" value="TruB_N"/>
    <property type="match status" value="1"/>
</dbReference>
<comment type="similarity">
    <text evidence="2 5">Belongs to the pseudouridine synthase TruB family. Type 1 subfamily.</text>
</comment>
<evidence type="ECO:0000256" key="1">
    <source>
        <dbReference type="ARBA" id="ARBA00000385"/>
    </source>
</evidence>
<name>A0A8J4H2Y6_9BACL</name>
<comment type="caution">
    <text evidence="9">The sequence shown here is derived from an EMBL/GenBank/DDBJ whole genome shotgun (WGS) entry which is preliminary data.</text>
</comment>
<dbReference type="RefSeq" id="WP_213411186.1">
    <property type="nucleotide sequence ID" value="NZ_BOVK01000016.1"/>
</dbReference>
<dbReference type="GO" id="GO:0160148">
    <property type="term" value="F:tRNA pseudouridine(55) synthase activity"/>
    <property type="evidence" value="ECO:0007669"/>
    <property type="project" value="UniProtKB-EC"/>
</dbReference>
<dbReference type="Gene3D" id="2.30.130.10">
    <property type="entry name" value="PUA domain"/>
    <property type="match status" value="1"/>
</dbReference>